<accession>A0A1G6PQ41</accession>
<dbReference type="NCBIfam" id="TIGR04346">
    <property type="entry name" value="DotA_TraY"/>
    <property type="match status" value="1"/>
</dbReference>
<evidence type="ECO:0000256" key="3">
    <source>
        <dbReference type="SAM" id="SignalP"/>
    </source>
</evidence>
<proteinExistence type="predicted"/>
<protein>
    <submittedName>
        <fullName evidence="4">Conjugal transfer/type IV secretion protein DotA/TraY</fullName>
    </submittedName>
</protein>
<name>A0A1G6PQ41_9GAMM</name>
<keyword evidence="3" id="KW-0732">Signal</keyword>
<dbReference type="GeneID" id="57609240"/>
<evidence type="ECO:0000256" key="2">
    <source>
        <dbReference type="SAM" id="Phobius"/>
    </source>
</evidence>
<feature type="region of interest" description="Disordered" evidence="1">
    <location>
        <begin position="199"/>
        <end position="233"/>
    </location>
</feature>
<dbReference type="EMBL" id="FMZQ01000007">
    <property type="protein sequence ID" value="SDC82330.1"/>
    <property type="molecule type" value="Genomic_DNA"/>
</dbReference>
<keyword evidence="2" id="KW-0472">Membrane</keyword>
<feature type="transmembrane region" description="Helical" evidence="2">
    <location>
        <begin position="690"/>
        <end position="717"/>
    </location>
</feature>
<dbReference type="InterPro" id="IPR027628">
    <property type="entry name" value="DotA_TraY"/>
</dbReference>
<organism evidence="4 5">
    <name type="scientific">Ectopseudomonas chengduensis</name>
    <dbReference type="NCBI Taxonomy" id="489632"/>
    <lineage>
        <taxon>Bacteria</taxon>
        <taxon>Pseudomonadati</taxon>
        <taxon>Pseudomonadota</taxon>
        <taxon>Gammaproteobacteria</taxon>
        <taxon>Pseudomonadales</taxon>
        <taxon>Pseudomonadaceae</taxon>
        <taxon>Ectopseudomonas</taxon>
    </lineage>
</organism>
<reference evidence="5" key="1">
    <citation type="submission" date="2016-10" db="EMBL/GenBank/DDBJ databases">
        <authorList>
            <person name="Varghese N."/>
            <person name="Submissions S."/>
        </authorList>
    </citation>
    <scope>NUCLEOTIDE SEQUENCE [LARGE SCALE GENOMIC DNA]</scope>
    <source>
        <strain evidence="5">DSM 26382</strain>
    </source>
</reference>
<dbReference type="Proteomes" id="UP000199467">
    <property type="component" value="Unassembled WGS sequence"/>
</dbReference>
<feature type="signal peptide" evidence="3">
    <location>
        <begin position="1"/>
        <end position="18"/>
    </location>
</feature>
<feature type="region of interest" description="Disordered" evidence="1">
    <location>
        <begin position="767"/>
        <end position="795"/>
    </location>
</feature>
<keyword evidence="2" id="KW-1133">Transmembrane helix</keyword>
<keyword evidence="2" id="KW-0812">Transmembrane</keyword>
<gene>
    <name evidence="4" type="ORF">SAMN05216576_10742</name>
</gene>
<feature type="transmembrane region" description="Helical" evidence="2">
    <location>
        <begin position="588"/>
        <end position="609"/>
    </location>
</feature>
<evidence type="ECO:0000256" key="1">
    <source>
        <dbReference type="SAM" id="MobiDB-lite"/>
    </source>
</evidence>
<feature type="transmembrane region" description="Helical" evidence="2">
    <location>
        <begin position="71"/>
        <end position="93"/>
    </location>
</feature>
<feature type="transmembrane region" description="Helical" evidence="2">
    <location>
        <begin position="615"/>
        <end position="635"/>
    </location>
</feature>
<evidence type="ECO:0000313" key="5">
    <source>
        <dbReference type="Proteomes" id="UP000199467"/>
    </source>
</evidence>
<feature type="transmembrane region" description="Helical" evidence="2">
    <location>
        <begin position="105"/>
        <end position="125"/>
    </location>
</feature>
<feature type="compositionally biased region" description="Basic and acidic residues" evidence="1">
    <location>
        <begin position="218"/>
        <end position="233"/>
    </location>
</feature>
<dbReference type="AlphaFoldDB" id="A0A1G6PQ41"/>
<dbReference type="RefSeq" id="WP_081101733.1">
    <property type="nucleotide sequence ID" value="NZ_FMZQ01000007.1"/>
</dbReference>
<keyword evidence="5" id="KW-1185">Reference proteome</keyword>
<sequence>MKQTFGFLLIFLTGAAIAAEPSITPAMNGQIADVFSSSTGTDFGQRIIEYIVGGGNSNYGEVSLLSTVSRFINLGALSLMAWLAVVGATTFVIQTGNKGVPGGQVISSFWMPIRITAAVILLIPLTSGYSTLQYGVITVAEKSNSFANYVMGKGLDYLYHNGAYRSPALADGSAVVMSWVASEVCRQYINGVTNFETIKGQTTQRPSPQGGGSVTEYSYDHTEPGESSQKSDPRIGYCGKITFTILSPKSSEHAGTLTSLFSGPSDPYSSAHSAPAAIAAKHQEVIASTLPKVQAVAKIILHDESALLALQSGGESQQSTYEKARAEAENKTPEALRLYYEAVATYNTKTQGIIATAVNDIITKKNDGASWVEQTKEAGWPALGTIFWQQMMSQSQINQLAKAFSAEHTPPQLDDAFRNDERLRVLSARISGLQKAKRLTGGNSNNGTANIDIDSYSLSAIEDAGSEGKGIMDGIKNIMYEAFAASFRAMAFRNGDDPIINLQYFGNATGAIAETIFWAKTIGSSVAVGILTGTAETAKGAKNSADNFAFGFGSLLGAPGSVAVGAVEGIKAGVQSFIDQVGPFFNMIILYLLIIGLTLGVILPTIPVVQWFMGFLSWLLFFVECLLVSPAWLAAHGTAEKEGWGTEHTRQGYMLMIGLLLGPVWRVVGFFAILLLMRPIGVLMSWLIDYINGVLVSGFINPFVIAGAMAVVTIFAYTAMVRMFSLPSELFERGLRWVNGGQEVTGDSGAERETRTNVAAFGHKSEAAGHRMQNPGSPAQAAPGFSPAGIKPKHV</sequence>
<evidence type="ECO:0000313" key="4">
    <source>
        <dbReference type="EMBL" id="SDC82330.1"/>
    </source>
</evidence>
<feature type="chain" id="PRO_5043366028" evidence="3">
    <location>
        <begin position="19"/>
        <end position="795"/>
    </location>
</feature>
<feature type="transmembrane region" description="Helical" evidence="2">
    <location>
        <begin position="655"/>
        <end position="678"/>
    </location>
</feature>